<dbReference type="GO" id="GO:0016740">
    <property type="term" value="F:transferase activity"/>
    <property type="evidence" value="ECO:0007669"/>
    <property type="project" value="UniProtKB-KW"/>
</dbReference>
<dbReference type="Gene3D" id="3.40.50.2000">
    <property type="entry name" value="Glycogen Phosphorylase B"/>
    <property type="match status" value="2"/>
</dbReference>
<evidence type="ECO:0000259" key="13">
    <source>
        <dbReference type="Pfam" id="PF04101"/>
    </source>
</evidence>
<dbReference type="InterPro" id="IPR007235">
    <property type="entry name" value="Glyco_trans_28_C"/>
</dbReference>
<feature type="binding site" evidence="10">
    <location>
        <position position="123"/>
    </location>
    <ligand>
        <name>UDP-N-acetyl-alpha-D-glucosamine</name>
        <dbReference type="ChEBI" id="CHEBI:57705"/>
    </ligand>
</feature>
<comment type="caution">
    <text evidence="10">Lacks conserved residue(s) required for the propagation of feature annotation.</text>
</comment>
<keyword evidence="2 10" id="KW-0132">Cell division</keyword>
<dbReference type="Pfam" id="PF03033">
    <property type="entry name" value="Glyco_transf_28"/>
    <property type="match status" value="1"/>
</dbReference>
<organism evidence="14 15">
    <name type="scientific">Actomonas aquatica</name>
    <dbReference type="NCBI Taxonomy" id="2866162"/>
    <lineage>
        <taxon>Bacteria</taxon>
        <taxon>Pseudomonadati</taxon>
        <taxon>Verrucomicrobiota</taxon>
        <taxon>Opitutia</taxon>
        <taxon>Opitutales</taxon>
        <taxon>Opitutaceae</taxon>
        <taxon>Actomonas</taxon>
    </lineage>
</organism>
<feature type="domain" description="Glycosyl transferase family 28 C-terminal" evidence="13">
    <location>
        <begin position="187"/>
        <end position="339"/>
    </location>
</feature>
<dbReference type="PANTHER" id="PTHR21015:SF22">
    <property type="entry name" value="GLYCOSYLTRANSFERASE"/>
    <property type="match status" value="1"/>
</dbReference>
<keyword evidence="4 10" id="KW-0808">Transferase</keyword>
<dbReference type="InterPro" id="IPR004276">
    <property type="entry name" value="GlycoTrans_28_N"/>
</dbReference>
<evidence type="ECO:0000256" key="1">
    <source>
        <dbReference type="ARBA" id="ARBA00022475"/>
    </source>
</evidence>
<dbReference type="EMBL" id="CP139781">
    <property type="protein sequence ID" value="WRQ89102.1"/>
    <property type="molecule type" value="Genomic_DNA"/>
</dbReference>
<feature type="binding site" evidence="10">
    <location>
        <position position="295"/>
    </location>
    <ligand>
        <name>UDP-N-acetyl-alpha-D-glucosamine</name>
        <dbReference type="ChEBI" id="CHEBI:57705"/>
    </ligand>
</feature>
<keyword evidence="11" id="KW-0812">Transmembrane</keyword>
<protein>
    <recommendedName>
        <fullName evidence="10">UDP-N-acetylglucosamine--N-acetylmuramyl-(pentapeptide) pyrophosphoryl-undecaprenol N-acetylglucosamine transferase</fullName>
        <ecNumber evidence="10">2.4.1.227</ecNumber>
    </recommendedName>
    <alternativeName>
        <fullName evidence="10">Undecaprenyl-PP-MurNAc-pentapeptide-UDPGlcNAc GlcNAc transferase</fullName>
    </alternativeName>
</protein>
<dbReference type="HAMAP" id="MF_00033">
    <property type="entry name" value="MurG"/>
    <property type="match status" value="1"/>
</dbReference>
<comment type="catalytic activity">
    <reaction evidence="10">
        <text>di-trans,octa-cis-undecaprenyl diphospho-N-acetyl-alpha-D-muramoyl-L-alanyl-D-glutamyl-meso-2,6-diaminopimeloyl-D-alanyl-D-alanine + UDP-N-acetyl-alpha-D-glucosamine = di-trans,octa-cis-undecaprenyl diphospho-[N-acetyl-alpha-D-glucosaminyl-(1-&gt;4)]-N-acetyl-alpha-D-muramoyl-L-alanyl-D-glutamyl-meso-2,6-diaminopimeloyl-D-alanyl-D-alanine + UDP + H(+)</text>
        <dbReference type="Rhea" id="RHEA:31227"/>
        <dbReference type="ChEBI" id="CHEBI:15378"/>
        <dbReference type="ChEBI" id="CHEBI:57705"/>
        <dbReference type="ChEBI" id="CHEBI:58223"/>
        <dbReference type="ChEBI" id="CHEBI:61387"/>
        <dbReference type="ChEBI" id="CHEBI:61388"/>
        <dbReference type="EC" id="2.4.1.227"/>
    </reaction>
</comment>
<evidence type="ECO:0000256" key="2">
    <source>
        <dbReference type="ARBA" id="ARBA00022618"/>
    </source>
</evidence>
<evidence type="ECO:0000256" key="6">
    <source>
        <dbReference type="ARBA" id="ARBA00022984"/>
    </source>
</evidence>
<feature type="binding site" evidence="10">
    <location>
        <begin position="11"/>
        <end position="13"/>
    </location>
    <ligand>
        <name>UDP-N-acetyl-alpha-D-glucosamine</name>
        <dbReference type="ChEBI" id="CHEBI:57705"/>
    </ligand>
</feature>
<keyword evidence="7 10" id="KW-0472">Membrane</keyword>
<keyword evidence="9 10" id="KW-0961">Cell wall biogenesis/degradation</keyword>
<feature type="binding site" evidence="10">
    <location>
        <position position="194"/>
    </location>
    <ligand>
        <name>UDP-N-acetyl-alpha-D-glucosamine</name>
        <dbReference type="ChEBI" id="CHEBI:57705"/>
    </ligand>
</feature>
<dbReference type="Pfam" id="PF04101">
    <property type="entry name" value="Glyco_tran_28_C"/>
    <property type="match status" value="1"/>
</dbReference>
<dbReference type="RefSeq" id="WP_221030974.1">
    <property type="nucleotide sequence ID" value="NZ_CP139781.1"/>
</dbReference>
<dbReference type="SUPFAM" id="SSF53756">
    <property type="entry name" value="UDP-Glycosyltransferase/glycogen phosphorylase"/>
    <property type="match status" value="1"/>
</dbReference>
<sequence length="376" mass="40221">MSDFLIACGGTGGHLTPGIALAEEMERRGYSSLLLVSKKRIDQTLTEKYPQRRFDTVSGAPLLLTVPGVVRFVSTQAKGFLHAWGLIRREKPRLVMGFGGFTTAAVIVAAWVLRVPVALHESNRVPGRAVRALARFARRVYLPRGIKLPHTDIAKLRHAGLPVRDEIKRRPRGEAAEKWGLDPNRRTVVLLGGSQGAQALNRWASAAAPVLAERGVQMLIVTGPGKGDGGTQTFPDLEGQAVATVSIPFCDDMAAAMSLADLVVSRSGAGTLAELIEVGVPAVLVPYPFAADNHQSANAQEFANHGAGLVVEETSLGSLTELVVGLVLDDERLTAMRSEITLIARASTLPLMFDDIEKLATGGTKTSPPFPRYARA</sequence>
<comment type="pathway">
    <text evidence="10">Cell wall biogenesis; peptidoglycan biosynthesis.</text>
</comment>
<keyword evidence="3 10" id="KW-0328">Glycosyltransferase</keyword>
<keyword evidence="5 10" id="KW-0133">Cell shape</keyword>
<comment type="similarity">
    <text evidence="10">Belongs to the glycosyltransferase 28 family. MurG subfamily.</text>
</comment>
<accession>A0ABZ1CCD2</accession>
<feature type="domain" description="Glycosyltransferase family 28 N-terminal" evidence="12">
    <location>
        <begin position="5"/>
        <end position="141"/>
    </location>
</feature>
<comment type="subcellular location">
    <subcellularLocation>
        <location evidence="10">Cell membrane</location>
        <topology evidence="10">Peripheral membrane protein</topology>
        <orientation evidence="10">Cytoplasmic side</orientation>
    </subcellularLocation>
</comment>
<feature type="binding site" evidence="10">
    <location>
        <position position="164"/>
    </location>
    <ligand>
        <name>UDP-N-acetyl-alpha-D-glucosamine</name>
        <dbReference type="ChEBI" id="CHEBI:57705"/>
    </ligand>
</feature>
<evidence type="ECO:0000256" key="7">
    <source>
        <dbReference type="ARBA" id="ARBA00023136"/>
    </source>
</evidence>
<evidence type="ECO:0000256" key="5">
    <source>
        <dbReference type="ARBA" id="ARBA00022960"/>
    </source>
</evidence>
<reference evidence="14 15" key="2">
    <citation type="submission" date="2023-12" db="EMBL/GenBank/DDBJ databases">
        <title>Description of an unclassified Opitutus bacterium of Verrucomicrobiota.</title>
        <authorList>
            <person name="Zhang D.-F."/>
        </authorList>
    </citation>
    <scope>NUCLEOTIDE SEQUENCE [LARGE SCALE GENOMIC DNA]</scope>
    <source>
        <strain evidence="14 15">WL0086</strain>
    </source>
</reference>
<keyword evidence="8 10" id="KW-0131">Cell cycle</keyword>
<evidence type="ECO:0000256" key="4">
    <source>
        <dbReference type="ARBA" id="ARBA00022679"/>
    </source>
</evidence>
<dbReference type="Proteomes" id="UP000738431">
    <property type="component" value="Chromosome"/>
</dbReference>
<evidence type="ECO:0000256" key="10">
    <source>
        <dbReference type="HAMAP-Rule" id="MF_00033"/>
    </source>
</evidence>
<evidence type="ECO:0000256" key="11">
    <source>
        <dbReference type="SAM" id="Phobius"/>
    </source>
</evidence>
<evidence type="ECO:0000313" key="15">
    <source>
        <dbReference type="Proteomes" id="UP000738431"/>
    </source>
</evidence>
<gene>
    <name evidence="10" type="primary">murG</name>
    <name evidence="14" type="ORF">K1X11_006755</name>
</gene>
<keyword evidence="15" id="KW-1185">Reference proteome</keyword>
<dbReference type="PANTHER" id="PTHR21015">
    <property type="entry name" value="UDP-N-ACETYLGLUCOSAMINE--N-ACETYLMURAMYL-(PENTAPEPTIDE) PYROPHOSPHORYL-UNDECAPRENOL N-ACETYLGLUCOSAMINE TRANSFERASE 1"/>
    <property type="match status" value="1"/>
</dbReference>
<evidence type="ECO:0000313" key="14">
    <source>
        <dbReference type="EMBL" id="WRQ89102.1"/>
    </source>
</evidence>
<feature type="transmembrane region" description="Helical" evidence="11">
    <location>
        <begin position="94"/>
        <end position="113"/>
    </location>
</feature>
<reference evidence="14 15" key="1">
    <citation type="submission" date="2021-08" db="EMBL/GenBank/DDBJ databases">
        <authorList>
            <person name="Zhang D."/>
            <person name="Zhang A."/>
            <person name="Wang L."/>
        </authorList>
    </citation>
    <scope>NUCLEOTIDE SEQUENCE [LARGE SCALE GENOMIC DNA]</scope>
    <source>
        <strain evidence="14 15">WL0086</strain>
    </source>
</reference>
<keyword evidence="1 10" id="KW-1003">Cell membrane</keyword>
<proteinExistence type="inferred from homology"/>
<dbReference type="EC" id="2.4.1.227" evidence="10"/>
<dbReference type="InterPro" id="IPR006009">
    <property type="entry name" value="GlcNAc_MurG"/>
</dbReference>
<evidence type="ECO:0000256" key="3">
    <source>
        <dbReference type="ARBA" id="ARBA00022676"/>
    </source>
</evidence>
<keyword evidence="11" id="KW-1133">Transmembrane helix</keyword>
<evidence type="ECO:0000256" key="9">
    <source>
        <dbReference type="ARBA" id="ARBA00023316"/>
    </source>
</evidence>
<evidence type="ECO:0000256" key="8">
    <source>
        <dbReference type="ARBA" id="ARBA00023306"/>
    </source>
</evidence>
<keyword evidence="6 10" id="KW-0573">Peptidoglycan synthesis</keyword>
<dbReference type="CDD" id="cd03785">
    <property type="entry name" value="GT28_MurG"/>
    <property type="match status" value="1"/>
</dbReference>
<name>A0ABZ1CCD2_9BACT</name>
<evidence type="ECO:0000259" key="12">
    <source>
        <dbReference type="Pfam" id="PF03033"/>
    </source>
</evidence>
<comment type="function">
    <text evidence="10">Cell wall formation. Catalyzes the transfer of a GlcNAc subunit on undecaprenyl-pyrophosphoryl-MurNAc-pentapeptide (lipid intermediate I) to form undecaprenyl-pyrophosphoryl-MurNAc-(pentapeptide)GlcNAc (lipid intermediate II).</text>
</comment>